<feature type="non-terminal residue" evidence="1">
    <location>
        <position position="1"/>
    </location>
</feature>
<evidence type="ECO:0000313" key="1">
    <source>
        <dbReference type="EMBL" id="EJX00175.1"/>
    </source>
</evidence>
<sequence length="124" mass="14277">SELSDTDYFNGHGPRLQPEKAGRFAQIAQTAAAFALDLEDLRSPQPQTHRHWDFLAFHAQYTLLLSRALEELCLGHTEEANRRFAAFCDYICRQEPDWQPRLDVYRVIEVAGKYTGFSRSPAYV</sequence>
<name>J9GKI0_9ZZZZ</name>
<comment type="caution">
    <text evidence="1">The sequence shown here is derived from an EMBL/GenBank/DDBJ whole genome shotgun (WGS) entry which is preliminary data.</text>
</comment>
<gene>
    <name evidence="1" type="ORF">EVA_11719</name>
</gene>
<dbReference type="AlphaFoldDB" id="J9GKI0"/>
<proteinExistence type="predicted"/>
<accession>J9GKI0</accession>
<dbReference type="EMBL" id="AMCI01003496">
    <property type="protein sequence ID" value="EJX00175.1"/>
    <property type="molecule type" value="Genomic_DNA"/>
</dbReference>
<reference evidence="1" key="1">
    <citation type="journal article" date="2012" name="PLoS ONE">
        <title>Gene sets for utilization of primary and secondary nutrition supplies in the distal gut of endangered iberian lynx.</title>
        <authorList>
            <person name="Alcaide M."/>
            <person name="Messina E."/>
            <person name="Richter M."/>
            <person name="Bargiela R."/>
            <person name="Peplies J."/>
            <person name="Huws S.A."/>
            <person name="Newbold C.J."/>
            <person name="Golyshin P.N."/>
            <person name="Simon M.A."/>
            <person name="Lopez G."/>
            <person name="Yakimov M.M."/>
            <person name="Ferrer M."/>
        </authorList>
    </citation>
    <scope>NUCLEOTIDE SEQUENCE</scope>
</reference>
<protein>
    <submittedName>
        <fullName evidence="1">Uncharacterized protein</fullName>
    </submittedName>
</protein>
<organism evidence="1">
    <name type="scientific">gut metagenome</name>
    <dbReference type="NCBI Taxonomy" id="749906"/>
    <lineage>
        <taxon>unclassified sequences</taxon>
        <taxon>metagenomes</taxon>
        <taxon>organismal metagenomes</taxon>
    </lineage>
</organism>